<feature type="signal peptide" evidence="1">
    <location>
        <begin position="1"/>
        <end position="26"/>
    </location>
</feature>
<name>A0A194XRN0_MOLSC</name>
<dbReference type="EMBL" id="KQ947406">
    <property type="protein sequence ID" value="KUJ22806.1"/>
    <property type="molecule type" value="Genomic_DNA"/>
</dbReference>
<dbReference type="InParanoid" id="A0A194XRN0"/>
<dbReference type="KEGG" id="psco:LY89DRAFT_664593"/>
<protein>
    <recommendedName>
        <fullName evidence="4">Secreted protein</fullName>
    </recommendedName>
</protein>
<keyword evidence="1" id="KW-0732">Signal</keyword>
<dbReference type="RefSeq" id="XP_018077161.1">
    <property type="nucleotide sequence ID" value="XM_018212783.1"/>
</dbReference>
<feature type="chain" id="PRO_5008268598" description="Secreted protein" evidence="1">
    <location>
        <begin position="27"/>
        <end position="231"/>
    </location>
</feature>
<organism evidence="2 3">
    <name type="scientific">Mollisia scopiformis</name>
    <name type="common">Conifer needle endophyte fungus</name>
    <name type="synonym">Phialocephala scopiformis</name>
    <dbReference type="NCBI Taxonomy" id="149040"/>
    <lineage>
        <taxon>Eukaryota</taxon>
        <taxon>Fungi</taxon>
        <taxon>Dikarya</taxon>
        <taxon>Ascomycota</taxon>
        <taxon>Pezizomycotina</taxon>
        <taxon>Leotiomycetes</taxon>
        <taxon>Helotiales</taxon>
        <taxon>Mollisiaceae</taxon>
        <taxon>Mollisia</taxon>
    </lineage>
</organism>
<reference evidence="2 3" key="1">
    <citation type="submission" date="2015-10" db="EMBL/GenBank/DDBJ databases">
        <title>Full genome of DAOMC 229536 Phialocephala scopiformis, a fungal endophyte of spruce producing the potent anti-insectan compound rugulosin.</title>
        <authorList>
            <consortium name="DOE Joint Genome Institute"/>
            <person name="Walker A.K."/>
            <person name="Frasz S.L."/>
            <person name="Seifert K.A."/>
            <person name="Miller J.D."/>
            <person name="Mondo S.J."/>
            <person name="Labutti K."/>
            <person name="Lipzen A."/>
            <person name="Dockter R."/>
            <person name="Kennedy M."/>
            <person name="Grigoriev I.V."/>
            <person name="Spatafora J.W."/>
        </authorList>
    </citation>
    <scope>NUCLEOTIDE SEQUENCE [LARGE SCALE GENOMIC DNA]</scope>
    <source>
        <strain evidence="2 3">CBS 120377</strain>
    </source>
</reference>
<accession>A0A194XRN0</accession>
<gene>
    <name evidence="2" type="ORF">LY89DRAFT_664593</name>
</gene>
<dbReference type="GeneID" id="28822509"/>
<keyword evidence="3" id="KW-1185">Reference proteome</keyword>
<dbReference type="SUPFAM" id="SSF49870">
    <property type="entry name" value="Osmotin, thaumatin-like protein"/>
    <property type="match status" value="1"/>
</dbReference>
<evidence type="ECO:0000313" key="2">
    <source>
        <dbReference type="EMBL" id="KUJ22806.1"/>
    </source>
</evidence>
<evidence type="ECO:0000256" key="1">
    <source>
        <dbReference type="SAM" id="SignalP"/>
    </source>
</evidence>
<dbReference type="AlphaFoldDB" id="A0A194XRN0"/>
<evidence type="ECO:0008006" key="4">
    <source>
        <dbReference type="Google" id="ProtNLM"/>
    </source>
</evidence>
<sequence length="231" mass="24837">MPVVPKMTTKKAILAIIAFFASGSLASGVSVCNNLPYQLQVYNVPGSQPACAGIQTSHHPIDSCTCHELPWTPLGCGVSIKASKDFDLTRGIVQFEYTRTEFGAAGSEMSFDISDVDGGASGVAGSAFLDAHIVARADGEGAETCNPPRLECEFGKVCADAYRYPTDDVKMRTCAKRADRWVIEINNPNGGCKANPPLLEQQRPAETVYEIDVPDPDHVWTEIVDVAVEVE</sequence>
<evidence type="ECO:0000313" key="3">
    <source>
        <dbReference type="Proteomes" id="UP000070700"/>
    </source>
</evidence>
<proteinExistence type="predicted"/>
<dbReference type="Proteomes" id="UP000070700">
    <property type="component" value="Unassembled WGS sequence"/>
</dbReference>
<dbReference type="InterPro" id="IPR037176">
    <property type="entry name" value="Osmotin/thaumatin-like_sf"/>
</dbReference>